<dbReference type="EMBL" id="FNET01000001">
    <property type="protein sequence ID" value="SDJ28384.1"/>
    <property type="molecule type" value="Genomic_DNA"/>
</dbReference>
<reference evidence="3" key="1">
    <citation type="submission" date="2016-10" db="EMBL/GenBank/DDBJ databases">
        <authorList>
            <person name="Varghese N."/>
            <person name="Submissions S."/>
        </authorList>
    </citation>
    <scope>NUCLEOTIDE SEQUENCE [LARGE SCALE GENOMIC DNA]</scope>
    <source>
        <strain evidence="3">DSM 44796</strain>
    </source>
</reference>
<dbReference type="Proteomes" id="UP000199682">
    <property type="component" value="Unassembled WGS sequence"/>
</dbReference>
<dbReference type="Pfam" id="PF12770">
    <property type="entry name" value="CHAT"/>
    <property type="match status" value="1"/>
</dbReference>
<organism evidence="2 3">
    <name type="scientific">Lentzea albidocapillata subsp. violacea</name>
    <dbReference type="NCBI Taxonomy" id="128104"/>
    <lineage>
        <taxon>Bacteria</taxon>
        <taxon>Bacillati</taxon>
        <taxon>Actinomycetota</taxon>
        <taxon>Actinomycetes</taxon>
        <taxon>Pseudonocardiales</taxon>
        <taxon>Pseudonocardiaceae</taxon>
        <taxon>Lentzea</taxon>
    </lineage>
</organism>
<feature type="domain" description="CHAT" evidence="1">
    <location>
        <begin position="141"/>
        <end position="362"/>
    </location>
</feature>
<evidence type="ECO:0000313" key="2">
    <source>
        <dbReference type="EMBL" id="SDJ28384.1"/>
    </source>
</evidence>
<evidence type="ECO:0000259" key="1">
    <source>
        <dbReference type="Pfam" id="PF12770"/>
    </source>
</evidence>
<dbReference type="InterPro" id="IPR024983">
    <property type="entry name" value="CHAT_dom"/>
</dbReference>
<accession>A0A1G8SGV2</accession>
<name>A0A1G8SGV2_9PSEU</name>
<dbReference type="AlphaFoldDB" id="A0A1G8SGV2"/>
<gene>
    <name evidence="2" type="ORF">SAMN04488074_101977</name>
</gene>
<dbReference type="RefSeq" id="WP_090004355.1">
    <property type="nucleotide sequence ID" value="NZ_FNET01000001.1"/>
</dbReference>
<evidence type="ECO:0000313" key="3">
    <source>
        <dbReference type="Proteomes" id="UP000199682"/>
    </source>
</evidence>
<protein>
    <submittedName>
        <fullName evidence="2">CHAT domain-containing protein</fullName>
    </submittedName>
</protein>
<sequence length="406" mass="44835">MSSLTRLLTGTSPAVTAGPVPAAAQEVVAELPDAQPMGEFVADISTRLDQSYAMLVVNRAGPDAFTITGKHRDNRLHLRASTMPRPELALGDMADNESAARERARNIRYLMQSWSRQAESLREWVERLRATVGDGNLRLVVWDDTGYEIPWELLYLPGDEQEGRADGWLGQLLAVTRMVTIHSFDPRRRPNPLELGDHVCTGDAVAWAIDDMRADLASINRFNPLRCRSNDELLDRLYDTAPLGLVYIAAHGKFSDRMTELTLDDLGLEAFDYGDLPGLHASHGLVFMNACHSGRLLNDVRVNLSLFGFAELFLRQGAATVIGAAGKVDTDIARTVADQIFQEIVRDPAIPVAEAVRLVRARAATRVDGRRPAMEALKEFLYTFMYVCYGNPFTRLAVPPDGGGDD</sequence>
<proteinExistence type="predicted"/>